<dbReference type="SUPFAM" id="SSF47413">
    <property type="entry name" value="lambda repressor-like DNA-binding domains"/>
    <property type="match status" value="1"/>
</dbReference>
<keyword evidence="1" id="KW-0238">DNA-binding</keyword>
<sequence length="65" mass="7119">MNSLMALRKSKGLTQEELGKKVGVQAQSISKWERGVSNPNSRHIKELANALGVSGSDIFLLFFSN</sequence>
<dbReference type="Pfam" id="PF01381">
    <property type="entry name" value="HTH_3"/>
    <property type="match status" value="1"/>
</dbReference>
<dbReference type="PROSITE" id="PS50943">
    <property type="entry name" value="HTH_CROC1"/>
    <property type="match status" value="1"/>
</dbReference>
<dbReference type="PANTHER" id="PTHR46558:SF4">
    <property type="entry name" value="DNA-BIDING PHAGE PROTEIN"/>
    <property type="match status" value="1"/>
</dbReference>
<evidence type="ECO:0000313" key="3">
    <source>
        <dbReference type="EMBL" id="QOL69669.1"/>
    </source>
</evidence>
<evidence type="ECO:0000256" key="1">
    <source>
        <dbReference type="ARBA" id="ARBA00023125"/>
    </source>
</evidence>
<dbReference type="GO" id="GO:0003677">
    <property type="term" value="F:DNA binding"/>
    <property type="evidence" value="ECO:0007669"/>
    <property type="project" value="UniProtKB-KW"/>
</dbReference>
<dbReference type="AlphaFoldDB" id="A0A7L9VTF0"/>
<name>A0A7L9VTF0_LIMMU</name>
<dbReference type="RefSeq" id="WP_056968780.1">
    <property type="nucleotide sequence ID" value="NZ_CBCRVQ010000010.1"/>
</dbReference>
<reference evidence="3 4" key="1">
    <citation type="submission" date="2020-10" db="EMBL/GenBank/DDBJ databases">
        <title>Genome sequencing of Lactobacillus mucosae KCTC 21011.</title>
        <authorList>
            <person name="Kim J."/>
        </authorList>
    </citation>
    <scope>NUCLEOTIDE SEQUENCE [LARGE SCALE GENOMIC DNA]</scope>
    <source>
        <strain evidence="3 4">LM011</strain>
    </source>
</reference>
<dbReference type="InterPro" id="IPR010982">
    <property type="entry name" value="Lambda_DNA-bd_dom_sf"/>
</dbReference>
<dbReference type="SMART" id="SM00530">
    <property type="entry name" value="HTH_XRE"/>
    <property type="match status" value="1"/>
</dbReference>
<dbReference type="CDD" id="cd00093">
    <property type="entry name" value="HTH_XRE"/>
    <property type="match status" value="1"/>
</dbReference>
<organism evidence="3 4">
    <name type="scientific">Limosilactobacillus mucosae</name>
    <name type="common">Lactobacillus mucosae</name>
    <dbReference type="NCBI Taxonomy" id="97478"/>
    <lineage>
        <taxon>Bacteria</taxon>
        <taxon>Bacillati</taxon>
        <taxon>Bacillota</taxon>
        <taxon>Bacilli</taxon>
        <taxon>Lactobacillales</taxon>
        <taxon>Lactobacillaceae</taxon>
        <taxon>Limosilactobacillus</taxon>
    </lineage>
</organism>
<accession>A0A7L9VTF0</accession>
<proteinExistence type="predicted"/>
<dbReference type="Gene3D" id="1.10.260.40">
    <property type="entry name" value="lambda repressor-like DNA-binding domains"/>
    <property type="match status" value="1"/>
</dbReference>
<dbReference type="InterPro" id="IPR001387">
    <property type="entry name" value="Cro/C1-type_HTH"/>
</dbReference>
<dbReference type="EMBL" id="CP062966">
    <property type="protein sequence ID" value="QOL69669.1"/>
    <property type="molecule type" value="Genomic_DNA"/>
</dbReference>
<evidence type="ECO:0000259" key="2">
    <source>
        <dbReference type="PROSITE" id="PS50943"/>
    </source>
</evidence>
<protein>
    <submittedName>
        <fullName evidence="3">Helix-turn-helix transcriptional regulator</fullName>
    </submittedName>
</protein>
<evidence type="ECO:0000313" key="4">
    <source>
        <dbReference type="Proteomes" id="UP000593929"/>
    </source>
</evidence>
<dbReference type="Proteomes" id="UP000593929">
    <property type="component" value="Chromosome"/>
</dbReference>
<gene>
    <name evidence="3" type="ORF">LM011_09940</name>
</gene>
<dbReference type="PANTHER" id="PTHR46558">
    <property type="entry name" value="TRACRIPTIONAL REGULATORY PROTEIN-RELATED-RELATED"/>
    <property type="match status" value="1"/>
</dbReference>
<feature type="domain" description="HTH cro/C1-type" evidence="2">
    <location>
        <begin position="4"/>
        <end position="58"/>
    </location>
</feature>